<dbReference type="SUPFAM" id="SSF53163">
    <property type="entry name" value="HybD-like"/>
    <property type="match status" value="1"/>
</dbReference>
<evidence type="ECO:0000256" key="3">
    <source>
        <dbReference type="ARBA" id="ARBA00022750"/>
    </source>
</evidence>
<dbReference type="Gene3D" id="3.40.50.1450">
    <property type="entry name" value="HybD-like"/>
    <property type="match status" value="1"/>
</dbReference>
<evidence type="ECO:0000256" key="2">
    <source>
        <dbReference type="ARBA" id="ARBA00022670"/>
    </source>
</evidence>
<dbReference type="PANTHER" id="PTHR30302:SF1">
    <property type="entry name" value="HYDROGENASE 2 MATURATION PROTEASE"/>
    <property type="match status" value="1"/>
</dbReference>
<organism evidence="5">
    <name type="scientific">Fervidicoccus fontis</name>
    <dbReference type="NCBI Taxonomy" id="683846"/>
    <lineage>
        <taxon>Archaea</taxon>
        <taxon>Thermoproteota</taxon>
        <taxon>Thermoprotei</taxon>
        <taxon>Fervidicoccales</taxon>
        <taxon>Fervidicoccaceae</taxon>
        <taxon>Fervidicoccus</taxon>
    </lineage>
</organism>
<comment type="caution">
    <text evidence="5">The sequence shown here is derived from an EMBL/GenBank/DDBJ whole genome shotgun (WGS) entry which is preliminary data.</text>
</comment>
<keyword evidence="4" id="KW-0378">Hydrolase</keyword>
<dbReference type="GO" id="GO:0008047">
    <property type="term" value="F:enzyme activator activity"/>
    <property type="evidence" value="ECO:0007669"/>
    <property type="project" value="InterPro"/>
</dbReference>
<gene>
    <name evidence="5" type="ORF">ENW83_04145</name>
</gene>
<dbReference type="PANTHER" id="PTHR30302">
    <property type="entry name" value="HYDROGENASE 1 MATURATION PROTEASE"/>
    <property type="match status" value="1"/>
</dbReference>
<dbReference type="GO" id="GO:0004190">
    <property type="term" value="F:aspartic-type endopeptidase activity"/>
    <property type="evidence" value="ECO:0007669"/>
    <property type="project" value="UniProtKB-KW"/>
</dbReference>
<dbReference type="Pfam" id="PF01750">
    <property type="entry name" value="HycI"/>
    <property type="match status" value="1"/>
</dbReference>
<dbReference type="AlphaFoldDB" id="A0A7J3SNA8"/>
<dbReference type="InterPro" id="IPR023430">
    <property type="entry name" value="Pept_HybD-like_dom_sf"/>
</dbReference>
<keyword evidence="3" id="KW-0064">Aspartyl protease</keyword>
<accession>A0A7J3SNA8</accession>
<sequence length="168" mass="19062">MKELTLKELVHILRECQRNEKAVIACVGTELRSDDAIALRLCETLEQTLGDLKIIKCIGGLENCAVEIEETNPEKIVVLDASYIEGVPPGKIYMFSLEDLGSYFAWSHRFPIALVIEVLRQKTSLREFELIGITCENFSLGEKLSEKLEIFLEQFKEELKKANLTSLL</sequence>
<keyword evidence="2 5" id="KW-0645">Protease</keyword>
<name>A0A7J3SNA8_9CREN</name>
<evidence type="ECO:0000313" key="5">
    <source>
        <dbReference type="EMBL" id="HGZ60379.1"/>
    </source>
</evidence>
<dbReference type="NCBIfam" id="TIGR00072">
    <property type="entry name" value="hydrog_prot"/>
    <property type="match status" value="1"/>
</dbReference>
<protein>
    <submittedName>
        <fullName evidence="5">Hydrogenase maturation protease</fullName>
    </submittedName>
</protein>
<reference evidence="5" key="1">
    <citation type="journal article" date="2020" name="mSystems">
        <title>Genome- and Community-Level Interaction Insights into Carbon Utilization and Element Cycling Functions of Hydrothermarchaeota in Hydrothermal Sediment.</title>
        <authorList>
            <person name="Zhou Z."/>
            <person name="Liu Y."/>
            <person name="Xu W."/>
            <person name="Pan J."/>
            <person name="Luo Z.H."/>
            <person name="Li M."/>
        </authorList>
    </citation>
    <scope>NUCLEOTIDE SEQUENCE [LARGE SCALE GENOMIC DNA]</scope>
    <source>
        <strain evidence="5">SpSt-885</strain>
    </source>
</reference>
<evidence type="ECO:0000256" key="1">
    <source>
        <dbReference type="ARBA" id="ARBA00006814"/>
    </source>
</evidence>
<proteinExistence type="inferred from homology"/>
<evidence type="ECO:0000256" key="4">
    <source>
        <dbReference type="ARBA" id="ARBA00022801"/>
    </source>
</evidence>
<dbReference type="EMBL" id="DTLS01000118">
    <property type="protein sequence ID" value="HGZ60379.1"/>
    <property type="molecule type" value="Genomic_DNA"/>
</dbReference>
<comment type="similarity">
    <text evidence="1">Belongs to the peptidase A31 family.</text>
</comment>
<dbReference type="InterPro" id="IPR000671">
    <property type="entry name" value="Peptidase_A31"/>
</dbReference>
<dbReference type="GO" id="GO:0016485">
    <property type="term" value="P:protein processing"/>
    <property type="evidence" value="ECO:0007669"/>
    <property type="project" value="TreeGrafter"/>
</dbReference>